<gene>
    <name evidence="1" type="ORF">PIB30_110709</name>
</gene>
<evidence type="ECO:0000313" key="1">
    <source>
        <dbReference type="EMBL" id="MED6166576.1"/>
    </source>
</evidence>
<comment type="caution">
    <text evidence="1">The sequence shown here is derived from an EMBL/GenBank/DDBJ whole genome shotgun (WGS) entry which is preliminary data.</text>
</comment>
<protein>
    <submittedName>
        <fullName evidence="1">Uncharacterized protein</fullName>
    </submittedName>
</protein>
<evidence type="ECO:0000313" key="2">
    <source>
        <dbReference type="Proteomes" id="UP001341840"/>
    </source>
</evidence>
<feature type="non-terminal residue" evidence="1">
    <location>
        <position position="87"/>
    </location>
</feature>
<accession>A0ABU6UZ17</accession>
<proteinExistence type="predicted"/>
<keyword evidence="2" id="KW-1185">Reference proteome</keyword>
<organism evidence="1 2">
    <name type="scientific">Stylosanthes scabra</name>
    <dbReference type="NCBI Taxonomy" id="79078"/>
    <lineage>
        <taxon>Eukaryota</taxon>
        <taxon>Viridiplantae</taxon>
        <taxon>Streptophyta</taxon>
        <taxon>Embryophyta</taxon>
        <taxon>Tracheophyta</taxon>
        <taxon>Spermatophyta</taxon>
        <taxon>Magnoliopsida</taxon>
        <taxon>eudicotyledons</taxon>
        <taxon>Gunneridae</taxon>
        <taxon>Pentapetalae</taxon>
        <taxon>rosids</taxon>
        <taxon>fabids</taxon>
        <taxon>Fabales</taxon>
        <taxon>Fabaceae</taxon>
        <taxon>Papilionoideae</taxon>
        <taxon>50 kb inversion clade</taxon>
        <taxon>dalbergioids sensu lato</taxon>
        <taxon>Dalbergieae</taxon>
        <taxon>Pterocarpus clade</taxon>
        <taxon>Stylosanthes</taxon>
    </lineage>
</organism>
<sequence length="87" mass="10053">MSDPNAGHELMRRLTTRNPTLLGTSPNMVFHLHTVCIPVRTDETAYSHWTRIYIKGTNASIREKWETVSARLKPCTVNGYINYERPH</sequence>
<reference evidence="1 2" key="1">
    <citation type="journal article" date="2023" name="Plants (Basel)">
        <title>Bridging the Gap: Combining Genomics and Transcriptomics Approaches to Understand Stylosanthes scabra, an Orphan Legume from the Brazilian Caatinga.</title>
        <authorList>
            <person name="Ferreira-Neto J.R.C."/>
            <person name="da Silva M.D."/>
            <person name="Binneck E."/>
            <person name="de Melo N.F."/>
            <person name="da Silva R.H."/>
            <person name="de Melo A.L.T.M."/>
            <person name="Pandolfi V."/>
            <person name="Bustamante F.O."/>
            <person name="Brasileiro-Vidal A.C."/>
            <person name="Benko-Iseppon A.M."/>
        </authorList>
    </citation>
    <scope>NUCLEOTIDE SEQUENCE [LARGE SCALE GENOMIC DNA]</scope>
    <source>
        <tissue evidence="1">Leaves</tissue>
    </source>
</reference>
<dbReference type="Proteomes" id="UP001341840">
    <property type="component" value="Unassembled WGS sequence"/>
</dbReference>
<name>A0ABU6UZ17_9FABA</name>
<dbReference type="EMBL" id="JASCZI010127278">
    <property type="protein sequence ID" value="MED6166576.1"/>
    <property type="molecule type" value="Genomic_DNA"/>
</dbReference>